<dbReference type="Proteomes" id="UP001177140">
    <property type="component" value="Unassembled WGS sequence"/>
</dbReference>
<name>A0AA41SED3_PAPNU</name>
<dbReference type="PANTHER" id="PTHR11165">
    <property type="entry name" value="SKP1"/>
    <property type="match status" value="1"/>
</dbReference>
<keyword evidence="3 4" id="KW-0833">Ubl conjugation pathway</keyword>
<reference evidence="7" key="1">
    <citation type="submission" date="2022-03" db="EMBL/GenBank/DDBJ databases">
        <title>A functionally conserved STORR gene fusion in Papaver species that diverged 16.8 million years ago.</title>
        <authorList>
            <person name="Catania T."/>
        </authorList>
    </citation>
    <scope>NUCLEOTIDE SEQUENCE</scope>
    <source>
        <strain evidence="7">S-191538</strain>
    </source>
</reference>
<evidence type="ECO:0000259" key="5">
    <source>
        <dbReference type="Pfam" id="PF01466"/>
    </source>
</evidence>
<dbReference type="Pfam" id="PF03931">
    <property type="entry name" value="Skp1_POZ"/>
    <property type="match status" value="1"/>
</dbReference>
<dbReference type="SUPFAM" id="SSF81382">
    <property type="entry name" value="Skp1 dimerisation domain-like"/>
    <property type="match status" value="1"/>
</dbReference>
<comment type="caution">
    <text evidence="7">The sequence shown here is derived from an EMBL/GenBank/DDBJ whole genome shotgun (WGS) entry which is preliminary data.</text>
</comment>
<dbReference type="InterPro" id="IPR036296">
    <property type="entry name" value="SKP1-like_dim_sf"/>
</dbReference>
<gene>
    <name evidence="7" type="ORF">MKW94_007254</name>
</gene>
<accession>A0AA41SED3</accession>
<comment type="function">
    <text evidence="4">Involved in ubiquitination and subsequent proteasomal degradation of target proteins. Together with CUL1, RBX1 and a F-box protein, it forms a SCF E3 ubiquitin ligase complex. The functional specificity of this complex depends on the type of F-box protein. In the SCF complex, it serves as an adapter that links the F-box protein to CUL1.</text>
</comment>
<protein>
    <recommendedName>
        <fullName evidence="4">SKP1-like protein</fullName>
    </recommendedName>
</protein>
<sequence>MIKLKSSEGQRFVIEETVGVQSKRIERMIVGKDTKKLVLSFPKITSSVLAKVIEYCTKHAEAQTTDEDKKNWDAQFVQFDSTDSSGLPLVIFDMIKAAHYLKIQGLSHLLKQRVADFIKDKTPEEMRGRFAISETNSS</sequence>
<evidence type="ECO:0000259" key="6">
    <source>
        <dbReference type="Pfam" id="PF03931"/>
    </source>
</evidence>
<comment type="subunit">
    <text evidence="4">Part of a SCF (SKP1-cullin-F-box) protein ligase complex.</text>
</comment>
<evidence type="ECO:0000256" key="3">
    <source>
        <dbReference type="ARBA" id="ARBA00022786"/>
    </source>
</evidence>
<dbReference type="GO" id="GO:0016567">
    <property type="term" value="P:protein ubiquitination"/>
    <property type="evidence" value="ECO:0007669"/>
    <property type="project" value="UniProtKB-UniRule"/>
</dbReference>
<evidence type="ECO:0000313" key="8">
    <source>
        <dbReference type="Proteomes" id="UP001177140"/>
    </source>
</evidence>
<dbReference type="SUPFAM" id="SSF54695">
    <property type="entry name" value="POZ domain"/>
    <property type="match status" value="1"/>
</dbReference>
<keyword evidence="8" id="KW-1185">Reference proteome</keyword>
<comment type="pathway">
    <text evidence="1 4">Protein modification; protein ubiquitination.</text>
</comment>
<feature type="domain" description="SKP1 component POZ" evidence="6">
    <location>
        <begin position="1"/>
        <end position="60"/>
    </location>
</feature>
<evidence type="ECO:0000313" key="7">
    <source>
        <dbReference type="EMBL" id="MCL7035007.1"/>
    </source>
</evidence>
<dbReference type="Pfam" id="PF01466">
    <property type="entry name" value="Skp1"/>
    <property type="match status" value="1"/>
</dbReference>
<dbReference type="SMART" id="SM00512">
    <property type="entry name" value="Skp1"/>
    <property type="match status" value="1"/>
</dbReference>
<feature type="domain" description="SKP1 component dimerisation" evidence="5">
    <location>
        <begin position="104"/>
        <end position="133"/>
    </location>
</feature>
<evidence type="ECO:0000256" key="2">
    <source>
        <dbReference type="ARBA" id="ARBA00009993"/>
    </source>
</evidence>
<evidence type="ECO:0000256" key="4">
    <source>
        <dbReference type="PIRNR" id="PIRNR028729"/>
    </source>
</evidence>
<organism evidence="7 8">
    <name type="scientific">Papaver nudicaule</name>
    <name type="common">Iceland poppy</name>
    <dbReference type="NCBI Taxonomy" id="74823"/>
    <lineage>
        <taxon>Eukaryota</taxon>
        <taxon>Viridiplantae</taxon>
        <taxon>Streptophyta</taxon>
        <taxon>Embryophyta</taxon>
        <taxon>Tracheophyta</taxon>
        <taxon>Spermatophyta</taxon>
        <taxon>Magnoliopsida</taxon>
        <taxon>Ranunculales</taxon>
        <taxon>Papaveraceae</taxon>
        <taxon>Papaveroideae</taxon>
        <taxon>Papaver</taxon>
    </lineage>
</organism>
<dbReference type="InterPro" id="IPR011333">
    <property type="entry name" value="SKP1/BTB/POZ_sf"/>
</dbReference>
<dbReference type="GO" id="GO:0006511">
    <property type="term" value="P:ubiquitin-dependent protein catabolic process"/>
    <property type="evidence" value="ECO:0007669"/>
    <property type="project" value="InterPro"/>
</dbReference>
<dbReference type="InterPro" id="IPR016073">
    <property type="entry name" value="Skp1_comp_POZ"/>
</dbReference>
<dbReference type="EMBL" id="JAJJMA010152317">
    <property type="protein sequence ID" value="MCL7035007.1"/>
    <property type="molecule type" value="Genomic_DNA"/>
</dbReference>
<dbReference type="InterPro" id="IPR016072">
    <property type="entry name" value="Skp1_comp_dimer"/>
</dbReference>
<dbReference type="PIRSF" id="PIRSF028729">
    <property type="entry name" value="E3_ubiquit_lig_SCF_Skp"/>
    <property type="match status" value="1"/>
</dbReference>
<comment type="similarity">
    <text evidence="2 4">Belongs to the SKP1 family.</text>
</comment>
<dbReference type="InterPro" id="IPR001232">
    <property type="entry name" value="SKP1-like"/>
</dbReference>
<dbReference type="GO" id="GO:0009867">
    <property type="term" value="P:jasmonic acid mediated signaling pathway"/>
    <property type="evidence" value="ECO:0007669"/>
    <property type="project" value="UniProtKB-ARBA"/>
</dbReference>
<dbReference type="InterPro" id="IPR016897">
    <property type="entry name" value="SKP1"/>
</dbReference>
<dbReference type="Gene3D" id="3.30.710.10">
    <property type="entry name" value="Potassium Channel Kv1.1, Chain A"/>
    <property type="match status" value="1"/>
</dbReference>
<dbReference type="AlphaFoldDB" id="A0AA41SED3"/>
<proteinExistence type="inferred from homology"/>
<evidence type="ECO:0000256" key="1">
    <source>
        <dbReference type="ARBA" id="ARBA00004906"/>
    </source>
</evidence>